<organism evidence="7 8">
    <name type="scientific">Methanotorris formicicus Mc-S-70</name>
    <dbReference type="NCBI Taxonomy" id="647171"/>
    <lineage>
        <taxon>Archaea</taxon>
        <taxon>Methanobacteriati</taxon>
        <taxon>Methanobacteriota</taxon>
        <taxon>Methanomada group</taxon>
        <taxon>Methanococci</taxon>
        <taxon>Methanococcales</taxon>
        <taxon>Methanocaldococcaceae</taxon>
        <taxon>Methanotorris</taxon>
    </lineage>
</organism>
<feature type="domain" description="Yip1" evidence="6">
    <location>
        <begin position="3"/>
        <end position="184"/>
    </location>
</feature>
<evidence type="ECO:0000313" key="8">
    <source>
        <dbReference type="Proteomes" id="UP000003706"/>
    </source>
</evidence>
<keyword evidence="4 5" id="KW-0472">Membrane</keyword>
<evidence type="ECO:0000256" key="4">
    <source>
        <dbReference type="ARBA" id="ARBA00023136"/>
    </source>
</evidence>
<evidence type="ECO:0000256" key="5">
    <source>
        <dbReference type="SAM" id="Phobius"/>
    </source>
</evidence>
<dbReference type="OrthoDB" id="116519at2157"/>
<dbReference type="STRING" id="647171.MetfoDRAFT_1697"/>
<keyword evidence="2 5" id="KW-0812">Transmembrane</keyword>
<feature type="transmembrane region" description="Helical" evidence="5">
    <location>
        <begin position="139"/>
        <end position="160"/>
    </location>
</feature>
<accession>H1L0X3</accession>
<feature type="transmembrane region" description="Helical" evidence="5">
    <location>
        <begin position="105"/>
        <end position="127"/>
    </location>
</feature>
<gene>
    <name evidence="7" type="ORF">MetfoDRAFT_1697</name>
</gene>
<keyword evidence="3 5" id="KW-1133">Transmembrane helix</keyword>
<feature type="transmembrane region" description="Helical" evidence="5">
    <location>
        <begin position="172"/>
        <end position="194"/>
    </location>
</feature>
<dbReference type="InterPro" id="IPR006977">
    <property type="entry name" value="Yip1_dom"/>
</dbReference>
<proteinExistence type="predicted"/>
<dbReference type="RefSeq" id="WP_007045120.1">
    <property type="nucleotide sequence ID" value="NZ_AGJL01000054.1"/>
</dbReference>
<comment type="caution">
    <text evidence="7">The sequence shown here is derived from an EMBL/GenBank/DDBJ whole genome shotgun (WGS) entry which is preliminary data.</text>
</comment>
<dbReference type="GO" id="GO:0016020">
    <property type="term" value="C:membrane"/>
    <property type="evidence" value="ECO:0007669"/>
    <property type="project" value="UniProtKB-SubCell"/>
</dbReference>
<evidence type="ECO:0000256" key="3">
    <source>
        <dbReference type="ARBA" id="ARBA00022989"/>
    </source>
</evidence>
<protein>
    <recommendedName>
        <fullName evidence="6">Yip1 domain-containing protein</fullName>
    </recommendedName>
</protein>
<feature type="transmembrane region" description="Helical" evidence="5">
    <location>
        <begin position="21"/>
        <end position="45"/>
    </location>
</feature>
<dbReference type="EMBL" id="AGJL01000054">
    <property type="protein sequence ID" value="EHP84333.1"/>
    <property type="molecule type" value="Genomic_DNA"/>
</dbReference>
<evidence type="ECO:0000256" key="2">
    <source>
        <dbReference type="ARBA" id="ARBA00022692"/>
    </source>
</evidence>
<name>H1L0X3_9EURY</name>
<comment type="subcellular location">
    <subcellularLocation>
        <location evidence="1">Membrane</location>
        <topology evidence="1">Multi-pass membrane protein</topology>
    </subcellularLocation>
</comment>
<sequence length="196" mass="22283">MKDLILNPDKFFKEIANKPTNLKVPILIILFASMAISLNSILFIIYLPEPSGMNKYFYLTIMFIALFVMFFLYLSILWLVIAGISHIALIKLFNGVGNFKKMIEVVGYVNIPILVGLSFNIILQILGYWTNTSYKIMDAISTLSFAVICIWEVLLFAKGIQYTYNLSFKKSLIIPIFTFLLIAILNTSSTLSFYGV</sequence>
<dbReference type="Pfam" id="PF04893">
    <property type="entry name" value="Yip1"/>
    <property type="match status" value="1"/>
</dbReference>
<reference evidence="7 8" key="1">
    <citation type="submission" date="2011-09" db="EMBL/GenBank/DDBJ databases">
        <title>The draft genome of Methanotorris formicicus Mc-S-70.</title>
        <authorList>
            <consortium name="US DOE Joint Genome Institute (JGI-PGF)"/>
            <person name="Lucas S."/>
            <person name="Han J."/>
            <person name="Lapidus A."/>
            <person name="Cheng J.-F."/>
            <person name="Goodwin L."/>
            <person name="Pitluck S."/>
            <person name="Peters L."/>
            <person name="Land M.L."/>
            <person name="Hauser L."/>
            <person name="Sieprawska-Lupa M."/>
            <person name="Takai K."/>
            <person name="Miyazaki J."/>
            <person name="Whitman W."/>
            <person name="Woyke T.J."/>
        </authorList>
    </citation>
    <scope>NUCLEOTIDE SEQUENCE [LARGE SCALE GENOMIC DNA]</scope>
    <source>
        <strain evidence="7 8">Mc-S-70</strain>
    </source>
</reference>
<evidence type="ECO:0000256" key="1">
    <source>
        <dbReference type="ARBA" id="ARBA00004141"/>
    </source>
</evidence>
<evidence type="ECO:0000313" key="7">
    <source>
        <dbReference type="EMBL" id="EHP84333.1"/>
    </source>
</evidence>
<keyword evidence="8" id="KW-1185">Reference proteome</keyword>
<dbReference type="Proteomes" id="UP000003706">
    <property type="component" value="Unassembled WGS sequence"/>
</dbReference>
<evidence type="ECO:0000259" key="6">
    <source>
        <dbReference type="Pfam" id="PF04893"/>
    </source>
</evidence>
<dbReference type="AlphaFoldDB" id="H1L0X3"/>
<feature type="transmembrane region" description="Helical" evidence="5">
    <location>
        <begin position="57"/>
        <end position="84"/>
    </location>
</feature>